<dbReference type="PROSITE" id="PS51318">
    <property type="entry name" value="TAT"/>
    <property type="match status" value="1"/>
</dbReference>
<evidence type="ECO:0000259" key="5">
    <source>
        <dbReference type="Pfam" id="PF00703"/>
    </source>
</evidence>
<dbReference type="Gene3D" id="2.60.40.10">
    <property type="entry name" value="Immunoglobulins"/>
    <property type="match status" value="1"/>
</dbReference>
<evidence type="ECO:0000313" key="8">
    <source>
        <dbReference type="EMBL" id="BBC30085.1"/>
    </source>
</evidence>
<dbReference type="SUPFAM" id="SSF49785">
    <property type="entry name" value="Galactose-binding domain-like"/>
    <property type="match status" value="1"/>
</dbReference>
<keyword evidence="3" id="KW-0326">Glycosidase</keyword>
<dbReference type="InterPro" id="IPR006103">
    <property type="entry name" value="Glyco_hydro_2_cat"/>
</dbReference>
<evidence type="ECO:0000256" key="3">
    <source>
        <dbReference type="ARBA" id="ARBA00023295"/>
    </source>
</evidence>
<proteinExistence type="inferred from homology"/>
<evidence type="ECO:0000256" key="1">
    <source>
        <dbReference type="ARBA" id="ARBA00007401"/>
    </source>
</evidence>
<dbReference type="InterPro" id="IPR013783">
    <property type="entry name" value="Ig-like_fold"/>
</dbReference>
<dbReference type="Gene3D" id="3.20.20.80">
    <property type="entry name" value="Glycosidases"/>
    <property type="match status" value="1"/>
</dbReference>
<dbReference type="EMBL" id="AP018448">
    <property type="protein sequence ID" value="BBC30085.1"/>
    <property type="molecule type" value="Genomic_DNA"/>
</dbReference>
<dbReference type="InterPro" id="IPR017853">
    <property type="entry name" value="GH"/>
</dbReference>
<dbReference type="InterPro" id="IPR051913">
    <property type="entry name" value="GH2_Domain-Containing"/>
</dbReference>
<dbReference type="InterPro" id="IPR008979">
    <property type="entry name" value="Galactose-bd-like_sf"/>
</dbReference>
<dbReference type="Pfam" id="PF02836">
    <property type="entry name" value="Glyco_hydro_2_C"/>
    <property type="match status" value="1"/>
</dbReference>
<reference evidence="8 9" key="1">
    <citation type="journal article" date="2010" name="ChemBioChem">
        <title>Cloning and characterization of the biosynthetic gene cluster of 16-membered macrolide antibiotic FD-891: involvement of a dual functional cytochrome P450 monooxygenase catalyzing epoxidation and hydroxylation.</title>
        <authorList>
            <person name="Kudo F."/>
            <person name="Motegi A."/>
            <person name="Mizoue K."/>
            <person name="Eguchi T."/>
        </authorList>
    </citation>
    <scope>NUCLEOTIDE SEQUENCE [LARGE SCALE GENOMIC DNA]</scope>
    <source>
        <strain evidence="8 9">A-8890</strain>
    </source>
</reference>
<feature type="signal peptide" evidence="4">
    <location>
        <begin position="1"/>
        <end position="23"/>
    </location>
</feature>
<dbReference type="InterPro" id="IPR006101">
    <property type="entry name" value="Glyco_hydro_2"/>
</dbReference>
<reference evidence="8 9" key="2">
    <citation type="journal article" date="2023" name="ChemBioChem">
        <title>Acyltransferase Domain Exchange between Two Independent Type I Polyketide Synthases in the Same Producer Strain of Macrolide Antibiotics.</title>
        <authorList>
            <person name="Kudo F."/>
            <person name="Kishikawa K."/>
            <person name="Tsuboi K."/>
            <person name="Kido T."/>
            <person name="Usui T."/>
            <person name="Hashimoto J."/>
            <person name="Shin-Ya K."/>
            <person name="Miyanaga A."/>
            <person name="Eguchi T."/>
        </authorList>
    </citation>
    <scope>NUCLEOTIDE SEQUENCE [LARGE SCALE GENOMIC DNA]</scope>
    <source>
        <strain evidence="8 9">A-8890</strain>
    </source>
</reference>
<evidence type="ECO:0000259" key="7">
    <source>
        <dbReference type="Pfam" id="PF02837"/>
    </source>
</evidence>
<keyword evidence="9" id="KW-1185">Reference proteome</keyword>
<dbReference type="Pfam" id="PF00703">
    <property type="entry name" value="Glyco_hydro_2"/>
    <property type="match status" value="1"/>
</dbReference>
<keyword evidence="4" id="KW-0732">Signal</keyword>
<evidence type="ECO:0000256" key="4">
    <source>
        <dbReference type="SAM" id="SignalP"/>
    </source>
</evidence>
<gene>
    <name evidence="8" type="ORF">SGFS_013790</name>
</gene>
<organism evidence="8 9">
    <name type="scientific">Streptomyces graminofaciens</name>
    <dbReference type="NCBI Taxonomy" id="68212"/>
    <lineage>
        <taxon>Bacteria</taxon>
        <taxon>Bacillati</taxon>
        <taxon>Actinomycetota</taxon>
        <taxon>Actinomycetes</taxon>
        <taxon>Kitasatosporales</taxon>
        <taxon>Streptomycetaceae</taxon>
        <taxon>Streptomyces</taxon>
    </lineage>
</organism>
<dbReference type="InterPro" id="IPR006102">
    <property type="entry name" value="Ig-like_GH2"/>
</dbReference>
<sequence length="466" mass="50779">MRQRRVSRRRALQLGATAAGAMAVYQSTPAAADARGGAGRARDQSFDEGWLFLRGDATGAEQPSYDDRAWRVLDLPHDWSIEDLPYATSDDGGATSYSSVLVPKEPDPAWPEAPQVIGPFDTRNSQNGGSTGYTVGGVGWYRKHFGTGEATGELGSHIELRFDGVYQNADVWLNGVHLGFHPHGYTSFAYDLTPYLDPSGTNVLAVRVDNSGKNSRWYSGSGIYRHTWLTVTGPVRIPLWGVHVTTPEVGGRRSVARVETRVANLGERSASAYVRVTVLDARGRAVTTRRAPAQSVEPGETAVASLDLPVQDAALWSMDTPSLYTARTEVLVGGRVVDTVTTTFGFRSLPWNGEVGFLLNGEPVEVMGGNVHHDHGPMGAVALGRSEERRVEILKEAGFNSIRTAHNPPTPELLDACDRLGMLVMDEFFDMWDTGKNPDDYSVHFAEWWEKDCGAQSSATATTPVW</sequence>
<dbReference type="PRINTS" id="PR00132">
    <property type="entry name" value="GLHYDRLASE2"/>
</dbReference>
<evidence type="ECO:0008006" key="10">
    <source>
        <dbReference type="Google" id="ProtNLM"/>
    </source>
</evidence>
<dbReference type="PANTHER" id="PTHR42732">
    <property type="entry name" value="BETA-GALACTOSIDASE"/>
    <property type="match status" value="1"/>
</dbReference>
<feature type="domain" description="Glycosyl hydrolases family 2 sugar binding" evidence="7">
    <location>
        <begin position="134"/>
        <end position="223"/>
    </location>
</feature>
<feature type="chain" id="PRO_5047120015" description="Beta-galactosidase" evidence="4">
    <location>
        <begin position="24"/>
        <end position="466"/>
    </location>
</feature>
<dbReference type="Proteomes" id="UP001321542">
    <property type="component" value="Chromosome"/>
</dbReference>
<dbReference type="SUPFAM" id="SSF51445">
    <property type="entry name" value="(Trans)glycosidases"/>
    <property type="match status" value="1"/>
</dbReference>
<dbReference type="PANTHER" id="PTHR42732:SF1">
    <property type="entry name" value="BETA-MANNOSIDASE"/>
    <property type="match status" value="1"/>
</dbReference>
<keyword evidence="2" id="KW-0378">Hydrolase</keyword>
<feature type="domain" description="Glycoside hydrolase family 2 catalytic" evidence="6">
    <location>
        <begin position="357"/>
        <end position="427"/>
    </location>
</feature>
<evidence type="ECO:0000313" key="9">
    <source>
        <dbReference type="Proteomes" id="UP001321542"/>
    </source>
</evidence>
<accession>A0ABN5V9W1</accession>
<name>A0ABN5V9W1_9ACTN</name>
<dbReference type="Gene3D" id="2.60.120.260">
    <property type="entry name" value="Galactose-binding domain-like"/>
    <property type="match status" value="1"/>
</dbReference>
<feature type="domain" description="Glycoside hydrolase family 2 immunoglobulin-like beta-sandwich" evidence="5">
    <location>
        <begin position="246"/>
        <end position="347"/>
    </location>
</feature>
<evidence type="ECO:0000259" key="6">
    <source>
        <dbReference type="Pfam" id="PF02836"/>
    </source>
</evidence>
<evidence type="ECO:0000256" key="2">
    <source>
        <dbReference type="ARBA" id="ARBA00022801"/>
    </source>
</evidence>
<dbReference type="SUPFAM" id="SSF49303">
    <property type="entry name" value="beta-Galactosidase/glucuronidase domain"/>
    <property type="match status" value="1"/>
</dbReference>
<comment type="similarity">
    <text evidence="1">Belongs to the glycosyl hydrolase 2 family.</text>
</comment>
<dbReference type="InterPro" id="IPR036156">
    <property type="entry name" value="Beta-gal/glucu_dom_sf"/>
</dbReference>
<dbReference type="InterPro" id="IPR006311">
    <property type="entry name" value="TAT_signal"/>
</dbReference>
<dbReference type="InterPro" id="IPR006104">
    <property type="entry name" value="Glyco_hydro_2_N"/>
</dbReference>
<protein>
    <recommendedName>
        <fullName evidence="10">Beta-galactosidase</fullName>
    </recommendedName>
</protein>
<dbReference type="Pfam" id="PF02837">
    <property type="entry name" value="Glyco_hydro_2_N"/>
    <property type="match status" value="1"/>
</dbReference>